<sequence length="119" mass="13618">MGHPPAAHGDLTLASLLRQIRRANFQHGRTFAMNADERDDDDLSMSCYQDRLQVQVRECARIGPGRYDDKGVTFSMISSLTNLLLSTSRHPKDVKDYLDSLPTRFHRRVWINAKISCSR</sequence>
<reference evidence="1 2" key="1">
    <citation type="submission" date="2024-10" db="EMBL/GenBank/DDBJ databases">
        <title>Updated reference genomes for cyclostephanoid diatoms.</title>
        <authorList>
            <person name="Roberts W.R."/>
            <person name="Alverson A.J."/>
        </authorList>
    </citation>
    <scope>NUCLEOTIDE SEQUENCE [LARGE SCALE GENOMIC DNA]</scope>
    <source>
        <strain evidence="1 2">AJA276-08</strain>
    </source>
</reference>
<protein>
    <submittedName>
        <fullName evidence="1">Uncharacterized protein</fullName>
    </submittedName>
</protein>
<gene>
    <name evidence="1" type="ORF">ACHAW5_002409</name>
</gene>
<evidence type="ECO:0000313" key="1">
    <source>
        <dbReference type="EMBL" id="KAL3781143.1"/>
    </source>
</evidence>
<name>A0ABD3P121_9STRA</name>
<keyword evidence="2" id="KW-1185">Reference proteome</keyword>
<dbReference type="AlphaFoldDB" id="A0ABD3P121"/>
<evidence type="ECO:0000313" key="2">
    <source>
        <dbReference type="Proteomes" id="UP001530315"/>
    </source>
</evidence>
<accession>A0ABD3P121</accession>
<dbReference type="EMBL" id="JALLAZ020001082">
    <property type="protein sequence ID" value="KAL3781143.1"/>
    <property type="molecule type" value="Genomic_DNA"/>
</dbReference>
<comment type="caution">
    <text evidence="1">The sequence shown here is derived from an EMBL/GenBank/DDBJ whole genome shotgun (WGS) entry which is preliminary data.</text>
</comment>
<dbReference type="Proteomes" id="UP001530315">
    <property type="component" value="Unassembled WGS sequence"/>
</dbReference>
<proteinExistence type="predicted"/>
<organism evidence="1 2">
    <name type="scientific">Stephanodiscus triporus</name>
    <dbReference type="NCBI Taxonomy" id="2934178"/>
    <lineage>
        <taxon>Eukaryota</taxon>
        <taxon>Sar</taxon>
        <taxon>Stramenopiles</taxon>
        <taxon>Ochrophyta</taxon>
        <taxon>Bacillariophyta</taxon>
        <taxon>Coscinodiscophyceae</taxon>
        <taxon>Thalassiosirophycidae</taxon>
        <taxon>Stephanodiscales</taxon>
        <taxon>Stephanodiscaceae</taxon>
        <taxon>Stephanodiscus</taxon>
    </lineage>
</organism>